<feature type="transmembrane region" description="Helical" evidence="10">
    <location>
        <begin position="21"/>
        <end position="40"/>
    </location>
</feature>
<dbReference type="Gene3D" id="3.10.450.350">
    <property type="match status" value="2"/>
</dbReference>
<dbReference type="SMART" id="SM00257">
    <property type="entry name" value="LysM"/>
    <property type="match status" value="1"/>
</dbReference>
<dbReference type="PANTHER" id="PTHR21666:SF292">
    <property type="entry name" value="MUREIN DD-ENDOPEPTIDASE MEPM"/>
    <property type="match status" value="1"/>
</dbReference>
<evidence type="ECO:0000256" key="6">
    <source>
        <dbReference type="ARBA" id="ARBA00022801"/>
    </source>
</evidence>
<evidence type="ECO:0000256" key="3">
    <source>
        <dbReference type="ARBA" id="ARBA00006646"/>
    </source>
</evidence>
<dbReference type="Pfam" id="PF01551">
    <property type="entry name" value="Peptidase_M23"/>
    <property type="match status" value="1"/>
</dbReference>
<evidence type="ECO:0000256" key="10">
    <source>
        <dbReference type="SAM" id="Phobius"/>
    </source>
</evidence>
<evidence type="ECO:0000256" key="7">
    <source>
        <dbReference type="ARBA" id="ARBA00022833"/>
    </source>
</evidence>
<dbReference type="InterPro" id="IPR011055">
    <property type="entry name" value="Dup_hybrid_motif"/>
</dbReference>
<proteinExistence type="inferred from homology"/>
<organism evidence="12 13">
    <name type="scientific">Xenorhabdus japonica</name>
    <dbReference type="NCBI Taxonomy" id="53341"/>
    <lineage>
        <taxon>Bacteria</taxon>
        <taxon>Pseudomonadati</taxon>
        <taxon>Pseudomonadota</taxon>
        <taxon>Gammaproteobacteria</taxon>
        <taxon>Enterobacterales</taxon>
        <taxon>Morganellaceae</taxon>
        <taxon>Xenorhabdus</taxon>
    </lineage>
</organism>
<evidence type="ECO:0000313" key="12">
    <source>
        <dbReference type="EMBL" id="SFN72216.1"/>
    </source>
</evidence>
<feature type="domain" description="LysM" evidence="11">
    <location>
        <begin position="99"/>
        <end position="144"/>
    </location>
</feature>
<keyword evidence="10" id="KW-0472">Membrane</keyword>
<dbReference type="InterPro" id="IPR013731">
    <property type="entry name" value="OapA_N"/>
</dbReference>
<dbReference type="Pfam" id="PF01476">
    <property type="entry name" value="LysM"/>
    <property type="match status" value="1"/>
</dbReference>
<dbReference type="GO" id="GO:0005886">
    <property type="term" value="C:plasma membrane"/>
    <property type="evidence" value="ECO:0007669"/>
    <property type="project" value="UniProtKB-SubCell"/>
</dbReference>
<dbReference type="GO" id="GO:0004222">
    <property type="term" value="F:metalloendopeptidase activity"/>
    <property type="evidence" value="ECO:0007669"/>
    <property type="project" value="TreeGrafter"/>
</dbReference>
<dbReference type="FunFam" id="2.70.70.10:FF:000002">
    <property type="entry name" value="Murein DD-endopeptidase MepM"/>
    <property type="match status" value="1"/>
</dbReference>
<sequence>MQQIAKTIVLVYNNLPKPHKIMLGSLTLVTLAIAIWRPVIYHEQEERTGSIILNTSDSVPEVTYPDATDDVAGDDNEQLPNEGIGDEDGSSDAVANVPHKYVVSNGDSLSSILNQFGINSSDIALLANQYSELRNLAIGQSLSWTTDDNGNLRTLTWDISRREIRTYTREGNDFQKVQEFQKGEWKNKVIIGTVDGSFNGSALTAGLTSSEAREVTKALQWQIDFRKLRKGDRFSVLMSREMLDGKSEQSQLLGVRLQRGGNDYYAFRANDGHFYDSNASGLERGFLRLPTTKQFRVSSSFNPHRLNPVTGRVTAHRGVDFAMPVGTPVLAVGDGEVIVSKFDGAAGNFIAIRHGRQYTTRYMHLRKLLVKPGQKVKRGERIALSGSTGRSTGPHLHFEFWDNQRPVNPLTAKLPSSGGLSGKERTEYVAMIKEIKPQLLLD</sequence>
<dbReference type="EMBL" id="FOVO01000017">
    <property type="protein sequence ID" value="SFN72216.1"/>
    <property type="molecule type" value="Genomic_DNA"/>
</dbReference>
<accession>A0A1I5BC00</accession>
<evidence type="ECO:0000256" key="1">
    <source>
        <dbReference type="ARBA" id="ARBA00001947"/>
    </source>
</evidence>
<evidence type="ECO:0000313" key="13">
    <source>
        <dbReference type="Proteomes" id="UP000199011"/>
    </source>
</evidence>
<comment type="similarity">
    <text evidence="3">Belongs to the peptidase M23B family.</text>
</comment>
<dbReference type="PROSITE" id="PS51782">
    <property type="entry name" value="LYSM"/>
    <property type="match status" value="1"/>
</dbReference>
<dbReference type="InterPro" id="IPR050570">
    <property type="entry name" value="Cell_wall_metabolism_enzyme"/>
</dbReference>
<protein>
    <submittedName>
        <fullName evidence="12">Murein DD-endopeptidase</fullName>
    </submittedName>
</protein>
<feature type="region of interest" description="Disordered" evidence="9">
    <location>
        <begin position="66"/>
        <end position="91"/>
    </location>
</feature>
<evidence type="ECO:0000256" key="4">
    <source>
        <dbReference type="ARBA" id="ARBA00022670"/>
    </source>
</evidence>
<keyword evidence="8" id="KW-0482">Metalloprotease</keyword>
<keyword evidence="4" id="KW-0645">Protease</keyword>
<dbReference type="CDD" id="cd00118">
    <property type="entry name" value="LysM"/>
    <property type="match status" value="1"/>
</dbReference>
<evidence type="ECO:0000256" key="2">
    <source>
        <dbReference type="ARBA" id="ARBA00004162"/>
    </source>
</evidence>
<evidence type="ECO:0000256" key="8">
    <source>
        <dbReference type="ARBA" id="ARBA00023049"/>
    </source>
</evidence>
<dbReference type="AlphaFoldDB" id="A0A1I5BC00"/>
<dbReference type="NCBIfam" id="NF008652">
    <property type="entry name" value="PRK11649.1"/>
    <property type="match status" value="1"/>
</dbReference>
<feature type="compositionally biased region" description="Acidic residues" evidence="9">
    <location>
        <begin position="67"/>
        <end position="77"/>
    </location>
</feature>
<comment type="subcellular location">
    <subcellularLocation>
        <location evidence="2">Cell membrane</location>
        <topology evidence="2">Single-pass membrane protein</topology>
    </subcellularLocation>
</comment>
<keyword evidence="6" id="KW-0378">Hydrolase</keyword>
<gene>
    <name evidence="12" type="ORF">SAMN05421579_11746</name>
</gene>
<dbReference type="InterPro" id="IPR016047">
    <property type="entry name" value="M23ase_b-sheet_dom"/>
</dbReference>
<keyword evidence="5" id="KW-0479">Metal-binding</keyword>
<dbReference type="InterPro" id="IPR018392">
    <property type="entry name" value="LysM"/>
</dbReference>
<dbReference type="Gene3D" id="2.70.70.10">
    <property type="entry name" value="Glucose Permease (Domain IIA)"/>
    <property type="match status" value="1"/>
</dbReference>
<dbReference type="CDD" id="cd12797">
    <property type="entry name" value="M23_peptidase"/>
    <property type="match status" value="1"/>
</dbReference>
<keyword evidence="13" id="KW-1185">Reference proteome</keyword>
<keyword evidence="10" id="KW-0812">Transmembrane</keyword>
<keyword evidence="7" id="KW-0862">Zinc</keyword>
<dbReference type="Pfam" id="PF08525">
    <property type="entry name" value="OapA_N"/>
    <property type="match status" value="1"/>
</dbReference>
<evidence type="ECO:0000256" key="5">
    <source>
        <dbReference type="ARBA" id="ARBA00022723"/>
    </source>
</evidence>
<dbReference type="Pfam" id="PF19425">
    <property type="entry name" value="Csd3_N2"/>
    <property type="match status" value="1"/>
</dbReference>
<reference evidence="13" key="1">
    <citation type="submission" date="2016-10" db="EMBL/GenBank/DDBJ databases">
        <authorList>
            <person name="Varghese N."/>
            <person name="Submissions S."/>
        </authorList>
    </citation>
    <scope>NUCLEOTIDE SEQUENCE [LARGE SCALE GENOMIC DNA]</scope>
    <source>
        <strain evidence="13">DSM 16522</strain>
    </source>
</reference>
<dbReference type="InterPro" id="IPR045834">
    <property type="entry name" value="Csd3_N2"/>
</dbReference>
<dbReference type="RefSeq" id="WP_092519358.1">
    <property type="nucleotide sequence ID" value="NZ_CAWRAH010000030.1"/>
</dbReference>
<dbReference type="FunFam" id="3.10.450.350:FF:000001">
    <property type="entry name" value="Murein DD-endopeptidase MepM"/>
    <property type="match status" value="1"/>
</dbReference>
<keyword evidence="10" id="KW-1133">Transmembrane helix</keyword>
<evidence type="ECO:0000259" key="11">
    <source>
        <dbReference type="PROSITE" id="PS51782"/>
    </source>
</evidence>
<dbReference type="GO" id="GO:0006508">
    <property type="term" value="P:proteolysis"/>
    <property type="evidence" value="ECO:0007669"/>
    <property type="project" value="UniProtKB-KW"/>
</dbReference>
<comment type="cofactor">
    <cofactor evidence="1">
        <name>Zn(2+)</name>
        <dbReference type="ChEBI" id="CHEBI:29105"/>
    </cofactor>
</comment>
<dbReference type="Proteomes" id="UP000199011">
    <property type="component" value="Unassembled WGS sequence"/>
</dbReference>
<dbReference type="OrthoDB" id="9805070at2"/>
<dbReference type="GO" id="GO:0046872">
    <property type="term" value="F:metal ion binding"/>
    <property type="evidence" value="ECO:0007669"/>
    <property type="project" value="UniProtKB-KW"/>
</dbReference>
<dbReference type="PANTHER" id="PTHR21666">
    <property type="entry name" value="PEPTIDASE-RELATED"/>
    <property type="match status" value="1"/>
</dbReference>
<dbReference type="SUPFAM" id="SSF51261">
    <property type="entry name" value="Duplicated hybrid motif"/>
    <property type="match status" value="1"/>
</dbReference>
<name>A0A1I5BC00_9GAMM</name>
<dbReference type="STRING" id="53341.SAMN05421579_11746"/>
<evidence type="ECO:0000256" key="9">
    <source>
        <dbReference type="SAM" id="MobiDB-lite"/>
    </source>
</evidence>